<dbReference type="Gene3D" id="1.10.10.60">
    <property type="entry name" value="Homeodomain-like"/>
    <property type="match status" value="2"/>
</dbReference>
<evidence type="ECO:0000259" key="6">
    <source>
        <dbReference type="PROSITE" id="PS01124"/>
    </source>
</evidence>
<organism evidence="7 8">
    <name type="scientific">Kosakonia sacchari</name>
    <dbReference type="NCBI Taxonomy" id="1158459"/>
    <lineage>
        <taxon>Bacteria</taxon>
        <taxon>Pseudomonadati</taxon>
        <taxon>Pseudomonadota</taxon>
        <taxon>Gammaproteobacteria</taxon>
        <taxon>Enterobacterales</taxon>
        <taxon>Enterobacteriaceae</taxon>
        <taxon>Kosakonia</taxon>
    </lineage>
</organism>
<evidence type="ECO:0000256" key="3">
    <source>
        <dbReference type="ARBA" id="ARBA00023125"/>
    </source>
</evidence>
<evidence type="ECO:0000256" key="5">
    <source>
        <dbReference type="ARBA" id="ARBA00023163"/>
    </source>
</evidence>
<evidence type="ECO:0000256" key="4">
    <source>
        <dbReference type="ARBA" id="ARBA00023159"/>
    </source>
</evidence>
<dbReference type="InterPro" id="IPR032783">
    <property type="entry name" value="AraC_lig"/>
</dbReference>
<name>A0A1G4YXV2_9ENTR</name>
<dbReference type="GeneID" id="23845190"/>
<evidence type="ECO:0000256" key="1">
    <source>
        <dbReference type="ARBA" id="ARBA00022490"/>
    </source>
</evidence>
<keyword evidence="5" id="KW-0804">Transcription</keyword>
<sequence>MDSLSQLLAMLAPTCAVNLHCRFAGRWEADHQQLAPGVVPWHVVLHGEARLVVEGRHVDVHAGDVLLLPHGSPHLLQSLVEWGQVVPALKHDNGILTEVRSPAKGAAVEVLCGEFDFGPHSGWLFAHESHLIHLQTNHWQACPELEMLLMMLVRESLGSLPGNATIAKGLADTLLALILRLLLSLHEPPAGLLRLMSNKRLTPALLAVIAEPAHPWTLETMAERCFLSRATFARYFARSYPLTPQAWLSQLRMALASQLLITYAGLTVDAVAERCGFLSLSSFSKGFKRLYGVSPAQYRKRRTHLHTPQP</sequence>
<dbReference type="GO" id="GO:0043565">
    <property type="term" value="F:sequence-specific DNA binding"/>
    <property type="evidence" value="ECO:0007669"/>
    <property type="project" value="InterPro"/>
</dbReference>
<dbReference type="AlphaFoldDB" id="A0A1G4YXV2"/>
<dbReference type="InterPro" id="IPR037923">
    <property type="entry name" value="HTH-like"/>
</dbReference>
<dbReference type="Pfam" id="PF12833">
    <property type="entry name" value="HTH_18"/>
    <property type="match status" value="1"/>
</dbReference>
<dbReference type="InterPro" id="IPR018062">
    <property type="entry name" value="HTH_AraC-typ_CS"/>
</dbReference>
<keyword evidence="3" id="KW-0238">DNA-binding</keyword>
<dbReference type="InterPro" id="IPR050204">
    <property type="entry name" value="AraC_XylS_family_regulators"/>
</dbReference>
<dbReference type="GO" id="GO:0003700">
    <property type="term" value="F:DNA-binding transcription factor activity"/>
    <property type="evidence" value="ECO:0007669"/>
    <property type="project" value="InterPro"/>
</dbReference>
<reference evidence="7 8" key="1">
    <citation type="submission" date="2016-10" db="EMBL/GenBank/DDBJ databases">
        <authorList>
            <person name="Varghese N."/>
            <person name="Submissions S."/>
        </authorList>
    </citation>
    <scope>NUCLEOTIDE SEQUENCE [LARGE SCALE GENOMIC DNA]</scope>
    <source>
        <strain evidence="7 8">CGMCC 1.12102</strain>
    </source>
</reference>
<accession>A0A1G4YXV2</accession>
<dbReference type="PRINTS" id="PR00032">
    <property type="entry name" value="HTHARAC"/>
</dbReference>
<dbReference type="Gene3D" id="2.60.120.10">
    <property type="entry name" value="Jelly Rolls"/>
    <property type="match status" value="1"/>
</dbReference>
<keyword evidence="1" id="KW-0963">Cytoplasm</keyword>
<dbReference type="InterPro" id="IPR009057">
    <property type="entry name" value="Homeodomain-like_sf"/>
</dbReference>
<keyword evidence="2" id="KW-0805">Transcription regulation</keyword>
<dbReference type="InterPro" id="IPR018060">
    <property type="entry name" value="HTH_AraC"/>
</dbReference>
<dbReference type="Pfam" id="PF12852">
    <property type="entry name" value="Cupin_6"/>
    <property type="match status" value="1"/>
</dbReference>
<evidence type="ECO:0000313" key="7">
    <source>
        <dbReference type="EMBL" id="SCX58299.1"/>
    </source>
</evidence>
<evidence type="ECO:0000256" key="2">
    <source>
        <dbReference type="ARBA" id="ARBA00023015"/>
    </source>
</evidence>
<dbReference type="SUPFAM" id="SSF46689">
    <property type="entry name" value="Homeodomain-like"/>
    <property type="match status" value="2"/>
</dbReference>
<gene>
    <name evidence="7" type="ORF">SAMN02927897_03660</name>
</gene>
<dbReference type="PROSITE" id="PS01124">
    <property type="entry name" value="HTH_ARAC_FAMILY_2"/>
    <property type="match status" value="1"/>
</dbReference>
<dbReference type="EMBL" id="FMUI01000012">
    <property type="protein sequence ID" value="SCX58299.1"/>
    <property type="molecule type" value="Genomic_DNA"/>
</dbReference>
<dbReference type="Proteomes" id="UP000183569">
    <property type="component" value="Unassembled WGS sequence"/>
</dbReference>
<feature type="domain" description="HTH araC/xylS-type" evidence="6">
    <location>
        <begin position="199"/>
        <end position="301"/>
    </location>
</feature>
<dbReference type="InterPro" id="IPR020449">
    <property type="entry name" value="Tscrpt_reg_AraC-type_HTH"/>
</dbReference>
<dbReference type="SUPFAM" id="SSF51215">
    <property type="entry name" value="Regulatory protein AraC"/>
    <property type="match status" value="1"/>
</dbReference>
<evidence type="ECO:0000313" key="8">
    <source>
        <dbReference type="Proteomes" id="UP000183569"/>
    </source>
</evidence>
<proteinExistence type="predicted"/>
<protein>
    <submittedName>
        <fullName evidence="7">AraC family transcriptional regulator, activator of mtrCDE</fullName>
    </submittedName>
</protein>
<dbReference type="PANTHER" id="PTHR46796:SF13">
    <property type="entry name" value="HTH-TYPE TRANSCRIPTIONAL ACTIVATOR RHAS"/>
    <property type="match status" value="1"/>
</dbReference>
<dbReference type="InterPro" id="IPR011051">
    <property type="entry name" value="RmlC_Cupin_sf"/>
</dbReference>
<dbReference type="PROSITE" id="PS00041">
    <property type="entry name" value="HTH_ARAC_FAMILY_1"/>
    <property type="match status" value="1"/>
</dbReference>
<dbReference type="SMART" id="SM00342">
    <property type="entry name" value="HTH_ARAC"/>
    <property type="match status" value="1"/>
</dbReference>
<comment type="caution">
    <text evidence="7">The sequence shown here is derived from an EMBL/GenBank/DDBJ whole genome shotgun (WGS) entry which is preliminary data.</text>
</comment>
<keyword evidence="4" id="KW-0010">Activator</keyword>
<dbReference type="InterPro" id="IPR014710">
    <property type="entry name" value="RmlC-like_jellyroll"/>
</dbReference>
<dbReference type="PANTHER" id="PTHR46796">
    <property type="entry name" value="HTH-TYPE TRANSCRIPTIONAL ACTIVATOR RHAS-RELATED"/>
    <property type="match status" value="1"/>
</dbReference>
<dbReference type="SUPFAM" id="SSF51182">
    <property type="entry name" value="RmlC-like cupins"/>
    <property type="match status" value="1"/>
</dbReference>
<dbReference type="RefSeq" id="WP_017459229.1">
    <property type="nucleotide sequence ID" value="NZ_FMUI01000012.1"/>
</dbReference>